<feature type="region of interest" description="Disordered" evidence="1">
    <location>
        <begin position="1"/>
        <end position="50"/>
    </location>
</feature>
<keyword evidence="3" id="KW-1185">Reference proteome</keyword>
<feature type="region of interest" description="Disordered" evidence="1">
    <location>
        <begin position="115"/>
        <end position="197"/>
    </location>
</feature>
<reference evidence="2 3" key="1">
    <citation type="submission" date="2015-01" db="EMBL/GenBank/DDBJ databases">
        <title>The Genome Sequence of Capronia semiimmersa CBS27337.</title>
        <authorList>
            <consortium name="The Broad Institute Genomics Platform"/>
            <person name="Cuomo C."/>
            <person name="de Hoog S."/>
            <person name="Gorbushina A."/>
            <person name="Stielow B."/>
            <person name="Teixiera M."/>
            <person name="Abouelleil A."/>
            <person name="Chapman S.B."/>
            <person name="Priest M."/>
            <person name="Young S.K."/>
            <person name="Wortman J."/>
            <person name="Nusbaum C."/>
            <person name="Birren B."/>
        </authorList>
    </citation>
    <scope>NUCLEOTIDE SEQUENCE [LARGE SCALE GENOMIC DNA]</scope>
    <source>
        <strain evidence="2 3">CBS 27337</strain>
    </source>
</reference>
<proteinExistence type="predicted"/>
<feature type="compositionally biased region" description="Low complexity" evidence="1">
    <location>
        <begin position="20"/>
        <end position="32"/>
    </location>
</feature>
<evidence type="ECO:0000313" key="3">
    <source>
        <dbReference type="Proteomes" id="UP000054266"/>
    </source>
</evidence>
<name>A0A0D2EGX8_9EURO</name>
<dbReference type="AlphaFoldDB" id="A0A0D2EGX8"/>
<dbReference type="EMBL" id="KN846956">
    <property type="protein sequence ID" value="KIW73607.1"/>
    <property type="molecule type" value="Genomic_DNA"/>
</dbReference>
<evidence type="ECO:0000256" key="1">
    <source>
        <dbReference type="SAM" id="MobiDB-lite"/>
    </source>
</evidence>
<feature type="compositionally biased region" description="Polar residues" evidence="1">
    <location>
        <begin position="187"/>
        <end position="197"/>
    </location>
</feature>
<dbReference type="HOGENOM" id="CLU_129450_0_0_1"/>
<accession>A0A0D2EGX8</accession>
<sequence>MAYSQRMNPDGYSGRYTPTSPLSPRLHSSQHPLSPPPTRARAGQHTRQASRNMHMTLPRFHPGNFIHRDQAATPSSAIQSPAISLNRVTEPVEMESPRLMREKQREFLERAHVSSKIAASSMGIKPGAPRLDPLGSPKGPVTPLALEEGDDYFQVAGAGKVSPAGSPGPTRSPRSEASSDKEDSKKNNQGRQTDVYQ</sequence>
<organism evidence="2 3">
    <name type="scientific">Phialophora macrospora</name>
    <dbReference type="NCBI Taxonomy" id="1851006"/>
    <lineage>
        <taxon>Eukaryota</taxon>
        <taxon>Fungi</taxon>
        <taxon>Dikarya</taxon>
        <taxon>Ascomycota</taxon>
        <taxon>Pezizomycotina</taxon>
        <taxon>Eurotiomycetes</taxon>
        <taxon>Chaetothyriomycetidae</taxon>
        <taxon>Chaetothyriales</taxon>
        <taxon>Herpotrichiellaceae</taxon>
        <taxon>Phialophora</taxon>
    </lineage>
</organism>
<evidence type="ECO:0000313" key="2">
    <source>
        <dbReference type="EMBL" id="KIW73607.1"/>
    </source>
</evidence>
<gene>
    <name evidence="2" type="ORF">PV04_01710</name>
</gene>
<feature type="compositionally biased region" description="Basic and acidic residues" evidence="1">
    <location>
        <begin position="173"/>
        <end position="186"/>
    </location>
</feature>
<protein>
    <submittedName>
        <fullName evidence="2">Uncharacterized protein</fullName>
    </submittedName>
</protein>
<dbReference type="Proteomes" id="UP000054266">
    <property type="component" value="Unassembled WGS sequence"/>
</dbReference>